<name>A0A6P6S2I2_9EIME</name>
<reference evidence="4" key="1">
    <citation type="submission" date="2025-08" db="UniProtKB">
        <authorList>
            <consortium name="RefSeq"/>
        </authorList>
    </citation>
    <scope>IDENTIFICATION</scope>
</reference>
<dbReference type="Gene3D" id="3.90.830.10">
    <property type="entry name" value="Syntaxin Binding Protein 1, Chain A, domain 2"/>
    <property type="match status" value="1"/>
</dbReference>
<evidence type="ECO:0000256" key="1">
    <source>
        <dbReference type="ARBA" id="ARBA00009884"/>
    </source>
</evidence>
<dbReference type="GO" id="GO:0016192">
    <property type="term" value="P:vesicle-mediated transport"/>
    <property type="evidence" value="ECO:0007669"/>
    <property type="project" value="InterPro"/>
</dbReference>
<gene>
    <name evidence="4" type="primary">LOC34618860</name>
</gene>
<dbReference type="Gene3D" id="1.25.40.60">
    <property type="match status" value="1"/>
</dbReference>
<dbReference type="PIRSF" id="PIRSF005715">
    <property type="entry name" value="VPS45_Sec1"/>
    <property type="match status" value="1"/>
</dbReference>
<evidence type="ECO:0000313" key="4">
    <source>
        <dbReference type="RefSeq" id="XP_026194009.1"/>
    </source>
</evidence>
<feature type="region of interest" description="Disordered" evidence="2">
    <location>
        <begin position="468"/>
        <end position="496"/>
    </location>
</feature>
<comment type="similarity">
    <text evidence="1">Belongs to the STXBP/unc-18/SEC1 family.</text>
</comment>
<dbReference type="OrthoDB" id="347729at2759"/>
<dbReference type="GeneID" id="34618860"/>
<dbReference type="InterPro" id="IPR001619">
    <property type="entry name" value="Sec1-like"/>
</dbReference>
<sequence>MSFDLEQKQTTALQEMLQLRKPQTSAFGGRGGSFGGHPVGGGAPWKVLIFDEAAKDILAPLMTGTVGAVVSVVERHVGFICLSPCEFSLNLPGLFSRMHGTSGDEAVQAAIDAAAEGLLSVLATLGVVPLINCSSSASSPARSVALRLQEMVEALPAKAFSQMFGSATAAVTKPLLILLDREFDLLTMLQHTWLYGALIHDLLKLRLNRVTVTTASAEGKGSTPKTFDLEKRDLFWKEHAFSPFPVAAAAVSQMLTDYNTELAKMGRSKPDAFSQPGGADFSSDILKAVDVLPDLADKKRSLDAHTTIATALVSTIKERGLDRYFELEQGLPQDREAAVTSAVRQCLAPEAPGTLEDKLRLLACLYVSRPSFPKPQFEALISELQKQGADVASLQFLSKFSAIRSMNWELQSVTPSGTSSASAALEGLGTKFLDKGRGLLQGVKNLLVRKASPIAQLLEGLLEGQEAPGRQTMSLKRGQRSSGPGSTAVSPGGHSVRGSPVRQAIVFVVGGASYVEAAAIRELAARTQKQLIFGSTEFVSPNEFLEELTQLGHE</sequence>
<organism evidence="3 4">
    <name type="scientific">Cyclospora cayetanensis</name>
    <dbReference type="NCBI Taxonomy" id="88456"/>
    <lineage>
        <taxon>Eukaryota</taxon>
        <taxon>Sar</taxon>
        <taxon>Alveolata</taxon>
        <taxon>Apicomplexa</taxon>
        <taxon>Conoidasida</taxon>
        <taxon>Coccidia</taxon>
        <taxon>Eucoccidiorida</taxon>
        <taxon>Eimeriorina</taxon>
        <taxon>Eimeriidae</taxon>
        <taxon>Cyclospora</taxon>
    </lineage>
</organism>
<dbReference type="InterPro" id="IPR036045">
    <property type="entry name" value="Sec1-like_sf"/>
</dbReference>
<dbReference type="SUPFAM" id="SSF56815">
    <property type="entry name" value="Sec1/munc18-like (SM) proteins"/>
    <property type="match status" value="1"/>
</dbReference>
<proteinExistence type="inferred from homology"/>
<dbReference type="Proteomes" id="UP000515125">
    <property type="component" value="Unplaced"/>
</dbReference>
<dbReference type="RefSeq" id="XP_026194009.1">
    <property type="nucleotide sequence ID" value="XM_026338224.1"/>
</dbReference>
<dbReference type="Gene3D" id="3.40.50.1910">
    <property type="match status" value="1"/>
</dbReference>
<dbReference type="InterPro" id="IPR043127">
    <property type="entry name" value="Sec-1-like_dom3a"/>
</dbReference>
<dbReference type="PANTHER" id="PTHR11679">
    <property type="entry name" value="VESICLE PROTEIN SORTING-ASSOCIATED"/>
    <property type="match status" value="1"/>
</dbReference>
<keyword evidence="3" id="KW-1185">Reference proteome</keyword>
<dbReference type="InterPro" id="IPR027482">
    <property type="entry name" value="Sec1-like_dom2"/>
</dbReference>
<evidence type="ECO:0000313" key="3">
    <source>
        <dbReference type="Proteomes" id="UP000515125"/>
    </source>
</evidence>
<dbReference type="AlphaFoldDB" id="A0A6P6S2I2"/>
<accession>A0A6P6S2I2</accession>
<evidence type="ECO:0000256" key="2">
    <source>
        <dbReference type="SAM" id="MobiDB-lite"/>
    </source>
</evidence>
<protein>
    <submittedName>
        <fullName evidence="4">Protein sly1</fullName>
    </submittedName>
</protein>
<feature type="compositionally biased region" description="Polar residues" evidence="2">
    <location>
        <begin position="480"/>
        <end position="489"/>
    </location>
</feature>
<dbReference type="Pfam" id="PF00995">
    <property type="entry name" value="Sec1"/>
    <property type="match status" value="1"/>
</dbReference>